<reference evidence="6" key="1">
    <citation type="journal article" date="2014" name="Int. J. Syst. Evol. Microbiol.">
        <title>Complete genome sequence of Corynebacterium casei LMG S-19264T (=DSM 44701T), isolated from a smear-ripened cheese.</title>
        <authorList>
            <consortium name="US DOE Joint Genome Institute (JGI-PGF)"/>
            <person name="Walter F."/>
            <person name="Albersmeier A."/>
            <person name="Kalinowski J."/>
            <person name="Ruckert C."/>
        </authorList>
    </citation>
    <scope>NUCLEOTIDE SEQUENCE</scope>
    <source>
        <strain evidence="6">CGMCC 1.15082</strain>
    </source>
</reference>
<dbReference type="AlphaFoldDB" id="A0A916S9K1"/>
<dbReference type="Pfam" id="PF00149">
    <property type="entry name" value="Metallophos"/>
    <property type="match status" value="1"/>
</dbReference>
<dbReference type="PANTHER" id="PTHR42988">
    <property type="entry name" value="PHOSPHOHYDROLASE"/>
    <property type="match status" value="1"/>
</dbReference>
<evidence type="ECO:0000256" key="3">
    <source>
        <dbReference type="ARBA" id="ARBA00023004"/>
    </source>
</evidence>
<evidence type="ECO:0000256" key="4">
    <source>
        <dbReference type="ARBA" id="ARBA00025742"/>
    </source>
</evidence>
<keyword evidence="2" id="KW-0378">Hydrolase</keyword>
<dbReference type="InterPro" id="IPR029052">
    <property type="entry name" value="Metallo-depent_PP-like"/>
</dbReference>
<dbReference type="RefSeq" id="WP_188822827.1">
    <property type="nucleotide sequence ID" value="NZ_BMHH01000004.1"/>
</dbReference>
<dbReference type="InterPro" id="IPR050884">
    <property type="entry name" value="CNP_phosphodiesterase-III"/>
</dbReference>
<accession>A0A916S9K1</accession>
<comment type="similarity">
    <text evidence="4">Belongs to the cyclic nucleotide phosphodiesterase class-III family.</text>
</comment>
<keyword evidence="3" id="KW-0408">Iron</keyword>
<evidence type="ECO:0000313" key="7">
    <source>
        <dbReference type="Proteomes" id="UP000646478"/>
    </source>
</evidence>
<reference evidence="6" key="2">
    <citation type="submission" date="2020-09" db="EMBL/GenBank/DDBJ databases">
        <authorList>
            <person name="Sun Q."/>
            <person name="Zhou Y."/>
        </authorList>
    </citation>
    <scope>NUCLEOTIDE SEQUENCE</scope>
    <source>
        <strain evidence="6">CGMCC 1.15082</strain>
    </source>
</reference>
<dbReference type="GO" id="GO:0004112">
    <property type="term" value="F:cyclic-nucleotide phosphodiesterase activity"/>
    <property type="evidence" value="ECO:0007669"/>
    <property type="project" value="InterPro"/>
</dbReference>
<dbReference type="Gene3D" id="3.60.21.10">
    <property type="match status" value="1"/>
</dbReference>
<evidence type="ECO:0000313" key="6">
    <source>
        <dbReference type="EMBL" id="GGA87484.1"/>
    </source>
</evidence>
<sequence length="255" mass="27685">MKIIQVSDLHLTAPGGTLSGIDPLARLEDCIADLNRHHADADLIIFSGDLTNNGEPEAYAALKDRLATLIAPYRLMMGNHDARAAFREAFPDAPGEDGFIQSFADLGGTRAILLDTLEEGHIEGRLCEARLAWLDSVLSGTPEGALIFMHHPPFSIGIPSLDKWRLADAEALRGLLSRHCNVRHIFAGHVHRFAAGSWGGIPFVTVRSTGIQSALAFTGPHKPSFEAPAYAVILGDSEDIIVHQHEFPCRDRSTT</sequence>
<keyword evidence="1" id="KW-0479">Metal-binding</keyword>
<dbReference type="Proteomes" id="UP000646478">
    <property type="component" value="Unassembled WGS sequence"/>
</dbReference>
<dbReference type="EMBL" id="BMHH01000004">
    <property type="protein sequence ID" value="GGA87484.1"/>
    <property type="molecule type" value="Genomic_DNA"/>
</dbReference>
<dbReference type="PANTHER" id="PTHR42988:SF2">
    <property type="entry name" value="CYCLIC NUCLEOTIDE PHOSPHODIESTERASE CBUA0032-RELATED"/>
    <property type="match status" value="1"/>
</dbReference>
<dbReference type="GO" id="GO:0046872">
    <property type="term" value="F:metal ion binding"/>
    <property type="evidence" value="ECO:0007669"/>
    <property type="project" value="UniProtKB-KW"/>
</dbReference>
<evidence type="ECO:0000259" key="5">
    <source>
        <dbReference type="Pfam" id="PF00149"/>
    </source>
</evidence>
<name>A0A916S9K1_9HYPH</name>
<organism evidence="6 7">
    <name type="scientific">Brucella endophytica</name>
    <dbReference type="NCBI Taxonomy" id="1963359"/>
    <lineage>
        <taxon>Bacteria</taxon>
        <taxon>Pseudomonadati</taxon>
        <taxon>Pseudomonadota</taxon>
        <taxon>Alphaproteobacteria</taxon>
        <taxon>Hyphomicrobiales</taxon>
        <taxon>Brucellaceae</taxon>
        <taxon>Brucella/Ochrobactrum group</taxon>
        <taxon>Brucella</taxon>
    </lineage>
</organism>
<comment type="caution">
    <text evidence="6">The sequence shown here is derived from an EMBL/GenBank/DDBJ whole genome shotgun (WGS) entry which is preliminary data.</text>
</comment>
<proteinExistence type="inferred from homology"/>
<evidence type="ECO:0000256" key="2">
    <source>
        <dbReference type="ARBA" id="ARBA00022801"/>
    </source>
</evidence>
<protein>
    <submittedName>
        <fullName evidence="6">3',5'-cyclic adenosine monophosphate phosphodiesterase CpdA</fullName>
    </submittedName>
</protein>
<dbReference type="CDD" id="cd07402">
    <property type="entry name" value="MPP_GpdQ"/>
    <property type="match status" value="1"/>
</dbReference>
<evidence type="ECO:0000256" key="1">
    <source>
        <dbReference type="ARBA" id="ARBA00022723"/>
    </source>
</evidence>
<keyword evidence="7" id="KW-1185">Reference proteome</keyword>
<dbReference type="InterPro" id="IPR004843">
    <property type="entry name" value="Calcineurin-like_PHP"/>
</dbReference>
<dbReference type="SUPFAM" id="SSF56300">
    <property type="entry name" value="Metallo-dependent phosphatases"/>
    <property type="match status" value="1"/>
</dbReference>
<dbReference type="InterPro" id="IPR026575">
    <property type="entry name" value="GpdQ/CpdA-like"/>
</dbReference>
<gene>
    <name evidence="6" type="primary">cpdA</name>
    <name evidence="6" type="ORF">GCM10011491_13990</name>
</gene>
<feature type="domain" description="Calcineurin-like phosphoesterase" evidence="5">
    <location>
        <begin position="1"/>
        <end position="192"/>
    </location>
</feature>